<comment type="subcellular location">
    <subcellularLocation>
        <location evidence="1 6">Cell membrane</location>
        <topology evidence="1 6">Multi-pass membrane protein</topology>
    </subcellularLocation>
</comment>
<proteinExistence type="inferred from homology"/>
<dbReference type="InterPro" id="IPR000390">
    <property type="entry name" value="Small_drug/metabolite_transptr"/>
</dbReference>
<evidence type="ECO:0000256" key="4">
    <source>
        <dbReference type="ARBA" id="ARBA00022989"/>
    </source>
</evidence>
<organism evidence="8 9">
    <name type="scientific">Bacillus weihaiensis</name>
    <dbReference type="NCBI Taxonomy" id="1547283"/>
    <lineage>
        <taxon>Bacteria</taxon>
        <taxon>Bacillati</taxon>
        <taxon>Bacillota</taxon>
        <taxon>Bacilli</taxon>
        <taxon>Bacillales</taxon>
        <taxon>Bacillaceae</taxon>
        <taxon>Bacillus</taxon>
    </lineage>
</organism>
<dbReference type="GO" id="GO:0005886">
    <property type="term" value="C:plasma membrane"/>
    <property type="evidence" value="ECO:0007669"/>
    <property type="project" value="UniProtKB-SubCell"/>
</dbReference>
<evidence type="ECO:0000256" key="5">
    <source>
        <dbReference type="ARBA" id="ARBA00023136"/>
    </source>
</evidence>
<name>A0A1L3MN27_9BACI</name>
<comment type="similarity">
    <text evidence="6">Belongs to the drug/metabolite transporter (DMT) superfamily. Small multidrug resistance (SMR) (TC 2.A.7.1) family.</text>
</comment>
<feature type="transmembrane region" description="Helical" evidence="7">
    <location>
        <begin position="5"/>
        <end position="22"/>
    </location>
</feature>
<keyword evidence="3 6" id="KW-0812">Transmembrane</keyword>
<dbReference type="SUPFAM" id="SSF103481">
    <property type="entry name" value="Multidrug resistance efflux transporter EmrE"/>
    <property type="match status" value="1"/>
</dbReference>
<feature type="transmembrane region" description="Helical" evidence="7">
    <location>
        <begin position="58"/>
        <end position="77"/>
    </location>
</feature>
<dbReference type="InterPro" id="IPR037185">
    <property type="entry name" value="EmrE-like"/>
</dbReference>
<evidence type="ECO:0000313" key="8">
    <source>
        <dbReference type="EMBL" id="APH03760.1"/>
    </source>
</evidence>
<dbReference type="PANTHER" id="PTHR30561">
    <property type="entry name" value="SMR FAMILY PROTON-DEPENDENT DRUG EFFLUX TRANSPORTER SUGE"/>
    <property type="match status" value="1"/>
</dbReference>
<dbReference type="Gene3D" id="1.10.3730.20">
    <property type="match status" value="1"/>
</dbReference>
<keyword evidence="2" id="KW-1003">Cell membrane</keyword>
<feature type="transmembrane region" description="Helical" evidence="7">
    <location>
        <begin position="83"/>
        <end position="102"/>
    </location>
</feature>
<evidence type="ECO:0000313" key="9">
    <source>
        <dbReference type="Proteomes" id="UP000181936"/>
    </source>
</evidence>
<dbReference type="PANTHER" id="PTHR30561:SF7">
    <property type="entry name" value="GUANIDINIUM EFFLUX SYSTEM SUBUNIT GDNC-RELATED"/>
    <property type="match status" value="1"/>
</dbReference>
<protein>
    <submittedName>
        <fullName evidence="8">Multidrug resistance protein SMR</fullName>
    </submittedName>
</protein>
<dbReference type="OrthoDB" id="2168659at2"/>
<dbReference type="STRING" id="1547283.A9C19_02730"/>
<accession>A0A1L3MN27</accession>
<keyword evidence="5 7" id="KW-0472">Membrane</keyword>
<sequence length="113" mass="12344">MNKKWLYIYIAALLEVCWVSGLKYADGLLSWSATIIAITLSFYFVIKATSLLPVSTAYAVFTGLGAAGTVIVEIIFFDTPFSWIKIGLCTILITGVIGLKMVTTKQSPLKESI</sequence>
<keyword evidence="4 7" id="KW-1133">Transmembrane helix</keyword>
<dbReference type="EMBL" id="CP016020">
    <property type="protein sequence ID" value="APH03760.1"/>
    <property type="molecule type" value="Genomic_DNA"/>
</dbReference>
<dbReference type="GO" id="GO:0022857">
    <property type="term" value="F:transmembrane transporter activity"/>
    <property type="evidence" value="ECO:0007669"/>
    <property type="project" value="InterPro"/>
</dbReference>
<evidence type="ECO:0000256" key="3">
    <source>
        <dbReference type="ARBA" id="ARBA00022692"/>
    </source>
</evidence>
<evidence type="ECO:0000256" key="7">
    <source>
        <dbReference type="SAM" id="Phobius"/>
    </source>
</evidence>
<evidence type="ECO:0000256" key="6">
    <source>
        <dbReference type="RuleBase" id="RU003942"/>
    </source>
</evidence>
<dbReference type="InterPro" id="IPR045324">
    <property type="entry name" value="Small_multidrug_res"/>
</dbReference>
<dbReference type="RefSeq" id="WP_072578549.1">
    <property type="nucleotide sequence ID" value="NZ_CP016020.1"/>
</dbReference>
<dbReference type="Proteomes" id="UP000181936">
    <property type="component" value="Chromosome"/>
</dbReference>
<feature type="transmembrane region" description="Helical" evidence="7">
    <location>
        <begin position="28"/>
        <end position="46"/>
    </location>
</feature>
<dbReference type="KEGG" id="bwh:A9C19_02730"/>
<reference evidence="8 9" key="1">
    <citation type="journal article" date="2016" name="Sci. Rep.">
        <title>Complete genome sequence and transcriptomic analysis of a novel marine strain Bacillus weihaiensis reveals the mechanism of brown algae degradation.</title>
        <authorList>
            <person name="Zhu Y."/>
            <person name="Chen P."/>
            <person name="Bao Y."/>
            <person name="Men Y."/>
            <person name="Zeng Y."/>
            <person name="Yang J."/>
            <person name="Sun J."/>
            <person name="Sun Y."/>
        </authorList>
    </citation>
    <scope>NUCLEOTIDE SEQUENCE [LARGE SCALE GENOMIC DNA]</scope>
    <source>
        <strain evidence="8 9">Alg07</strain>
    </source>
</reference>
<dbReference type="Pfam" id="PF00893">
    <property type="entry name" value="Multi_Drug_Res"/>
    <property type="match status" value="1"/>
</dbReference>
<evidence type="ECO:0000256" key="2">
    <source>
        <dbReference type="ARBA" id="ARBA00022475"/>
    </source>
</evidence>
<dbReference type="AlphaFoldDB" id="A0A1L3MN27"/>
<evidence type="ECO:0000256" key="1">
    <source>
        <dbReference type="ARBA" id="ARBA00004651"/>
    </source>
</evidence>
<keyword evidence="9" id="KW-1185">Reference proteome</keyword>
<gene>
    <name evidence="8" type="ORF">A9C19_02730</name>
</gene>